<dbReference type="GO" id="GO:0005886">
    <property type="term" value="C:plasma membrane"/>
    <property type="evidence" value="ECO:0007669"/>
    <property type="project" value="TreeGrafter"/>
</dbReference>
<dbReference type="InterPro" id="IPR003848">
    <property type="entry name" value="DUF218"/>
</dbReference>
<evidence type="ECO:0000313" key="2">
    <source>
        <dbReference type="EMBL" id="CAA9288190.1"/>
    </source>
</evidence>
<feature type="domain" description="DUF218" evidence="1">
    <location>
        <begin position="49"/>
        <end position="163"/>
    </location>
</feature>
<proteinExistence type="predicted"/>
<dbReference type="PANTHER" id="PTHR30336">
    <property type="entry name" value="INNER MEMBRANE PROTEIN, PROBABLE PERMEASE"/>
    <property type="match status" value="1"/>
</dbReference>
<sequence length="219" mass="23321">MSRLPVLVRTAGGLAPLGAAAVVLGCVGFVRWHAAGHLHTEADAPTAPVALVLGAQVYPSGVPSSFLAGRLDVARRLLEAGRVQVLLLSGDGAAPEYDELAAMQRYLRASGVPEDRLVLDRFGLDTYDSCVRAARVFGVARLLVVTQSYHLPRAVGTARALGLDAEGVGDLSVRRFRPAYVRGVLRDQVACVKTVLDLATRRRPVLGPPEPSVDEALRR</sequence>
<evidence type="ECO:0000259" key="1">
    <source>
        <dbReference type="Pfam" id="PF02698"/>
    </source>
</evidence>
<dbReference type="AlphaFoldDB" id="A0A6J4JV73"/>
<dbReference type="PANTHER" id="PTHR30336:SF6">
    <property type="entry name" value="INTEGRAL MEMBRANE PROTEIN"/>
    <property type="match status" value="1"/>
</dbReference>
<dbReference type="EMBL" id="CADCTS010000045">
    <property type="protein sequence ID" value="CAA9288190.1"/>
    <property type="molecule type" value="Genomic_DNA"/>
</dbReference>
<dbReference type="CDD" id="cd06259">
    <property type="entry name" value="YdcF-like"/>
    <property type="match status" value="1"/>
</dbReference>
<dbReference type="InterPro" id="IPR051599">
    <property type="entry name" value="Cell_Envelope_Assoc"/>
</dbReference>
<protein>
    <recommendedName>
        <fullName evidence="1">DUF218 domain-containing protein</fullName>
    </recommendedName>
</protein>
<dbReference type="Pfam" id="PF02698">
    <property type="entry name" value="DUF218"/>
    <property type="match status" value="1"/>
</dbReference>
<accession>A0A6J4JV73</accession>
<organism evidence="2">
    <name type="scientific">uncultured Friedmanniella sp</name>
    <dbReference type="NCBI Taxonomy" id="335381"/>
    <lineage>
        <taxon>Bacteria</taxon>
        <taxon>Bacillati</taxon>
        <taxon>Actinomycetota</taxon>
        <taxon>Actinomycetes</taxon>
        <taxon>Propionibacteriales</taxon>
        <taxon>Nocardioidaceae</taxon>
        <taxon>Friedmanniella</taxon>
        <taxon>environmental samples</taxon>
    </lineage>
</organism>
<dbReference type="PROSITE" id="PS51257">
    <property type="entry name" value="PROKAR_LIPOPROTEIN"/>
    <property type="match status" value="1"/>
</dbReference>
<reference evidence="2" key="1">
    <citation type="submission" date="2020-02" db="EMBL/GenBank/DDBJ databases">
        <authorList>
            <person name="Meier V. D."/>
        </authorList>
    </citation>
    <scope>NUCLEOTIDE SEQUENCE</scope>
    <source>
        <strain evidence="2">AVDCRST_MAG48</strain>
    </source>
</reference>
<name>A0A6J4JV73_9ACTN</name>
<gene>
    <name evidence="2" type="ORF">AVDCRST_MAG48-307</name>
</gene>